<protein>
    <recommendedName>
        <fullName evidence="3">Lipoprotein</fullName>
    </recommendedName>
</protein>
<gene>
    <name evidence="1" type="ORF">HMPREF0201_03645</name>
</gene>
<sequence>MPTGKLLALLLLPVPALISGCQSPGKSLSGKGAADLQQVQCESDMRFIAADLPAQLYQRMNNCIKSREWGDATFLYALAGSKTWYDAMRVDSQFAHARHSRLLKESIDSLSSQQKKTFWDNVQLKMNDGQKRDELCQRVKEAGTPEYRPDYMFIDPFNAADFNFSNRVSWEQAVNRYLEC</sequence>
<evidence type="ECO:0008006" key="3">
    <source>
        <dbReference type="Google" id="ProtNLM"/>
    </source>
</evidence>
<dbReference type="EMBL" id="ATDT01000032">
    <property type="protein sequence ID" value="EPF14977.1"/>
    <property type="molecule type" value="Genomic_DNA"/>
</dbReference>
<reference evidence="1 2" key="1">
    <citation type="submission" date="2013-04" db="EMBL/GenBank/DDBJ databases">
        <authorList>
            <person name="Weinstock G."/>
            <person name="Sodergren E."/>
            <person name="Lobos E.A."/>
            <person name="Fulton L."/>
            <person name="Fulton R."/>
            <person name="Courtney L."/>
            <person name="Fronick C."/>
            <person name="O'Laughlin M."/>
            <person name="Godfrey J."/>
            <person name="Wilson R.M."/>
            <person name="Miner T."/>
            <person name="Farmer C."/>
            <person name="Delehaunty K."/>
            <person name="Cordes M."/>
            <person name="Minx P."/>
            <person name="Tomlinson C."/>
            <person name="Chen J."/>
            <person name="Wollam A."/>
            <person name="Pepin K.H."/>
            <person name="Palsikar V.B."/>
            <person name="Zhang X."/>
            <person name="Suruliraj S."/>
            <person name="Perna N.T."/>
            <person name="Plunkett G."/>
            <person name="Warren W."/>
            <person name="Mitreva M."/>
            <person name="Mardis E.R."/>
            <person name="Wilson R.K."/>
        </authorList>
    </citation>
    <scope>NUCLEOTIDE SEQUENCE [LARGE SCALE GENOMIC DNA]</scope>
    <source>
        <strain evidence="1 2">DSM 4568</strain>
    </source>
</reference>
<accession>S3J4P1</accession>
<dbReference type="AlphaFoldDB" id="S3J4P1"/>
<comment type="caution">
    <text evidence="1">The sequence shown here is derived from an EMBL/GenBank/DDBJ whole genome shotgun (WGS) entry which is preliminary data.</text>
</comment>
<proteinExistence type="predicted"/>
<dbReference type="PATRIC" id="fig|566551.4.peg.3327"/>
<dbReference type="Proteomes" id="UP000014585">
    <property type="component" value="Unassembled WGS sequence"/>
</dbReference>
<evidence type="ECO:0000313" key="2">
    <source>
        <dbReference type="Proteomes" id="UP000014585"/>
    </source>
</evidence>
<organism evidence="1 2">
    <name type="scientific">Cedecea davisae DSM 4568</name>
    <dbReference type="NCBI Taxonomy" id="566551"/>
    <lineage>
        <taxon>Bacteria</taxon>
        <taxon>Pseudomonadati</taxon>
        <taxon>Pseudomonadota</taxon>
        <taxon>Gammaproteobacteria</taxon>
        <taxon>Enterobacterales</taxon>
        <taxon>Enterobacteriaceae</taxon>
        <taxon>Cedecea</taxon>
    </lineage>
</organism>
<dbReference type="STRING" id="566551.HMPREF0201_03645"/>
<dbReference type="HOGENOM" id="CLU_1493629_0_0_6"/>
<dbReference type="PROSITE" id="PS51257">
    <property type="entry name" value="PROKAR_LIPOPROTEIN"/>
    <property type="match status" value="1"/>
</dbReference>
<name>S3J4P1_9ENTR</name>
<evidence type="ECO:0000313" key="1">
    <source>
        <dbReference type="EMBL" id="EPF14977.1"/>
    </source>
</evidence>